<dbReference type="Pfam" id="PF14307">
    <property type="entry name" value="Glyco_tran_WbsX"/>
    <property type="match status" value="1"/>
</dbReference>
<dbReference type="PANTHER" id="PTHR41244">
    <property type="entry name" value="RHAMNAN SYNTHESIS F"/>
    <property type="match status" value="1"/>
</dbReference>
<dbReference type="InterPro" id="IPR032719">
    <property type="entry name" value="WbsX"/>
</dbReference>
<accession>A0A4Z1QZI6</accession>
<comment type="caution">
    <text evidence="1">The sequence shown here is derived from an EMBL/GenBank/DDBJ whole genome shotgun (WGS) entry which is preliminary data.</text>
</comment>
<dbReference type="Proteomes" id="UP000298681">
    <property type="component" value="Unassembled WGS sequence"/>
</dbReference>
<protein>
    <recommendedName>
        <fullName evidence="3">Lipopolysaccharide biosynthesis protein</fullName>
    </recommendedName>
</protein>
<dbReference type="Gene3D" id="3.20.20.80">
    <property type="entry name" value="Glycosidases"/>
    <property type="match status" value="1"/>
</dbReference>
<dbReference type="AlphaFoldDB" id="A0A4Z1QZI6"/>
<proteinExistence type="predicted"/>
<dbReference type="EMBL" id="SPUH01000002">
    <property type="protein sequence ID" value="TKS52784.1"/>
    <property type="molecule type" value="Genomic_DNA"/>
</dbReference>
<evidence type="ECO:0000313" key="1">
    <source>
        <dbReference type="EMBL" id="TKS52784.1"/>
    </source>
</evidence>
<name>A0A4Z1QZI6_9GAMM</name>
<dbReference type="InterPro" id="IPR007739">
    <property type="entry name" value="RgpF"/>
</dbReference>
<organism evidence="1 2">
    <name type="scientific">Luteimonas yindakuii</name>
    <dbReference type="NCBI Taxonomy" id="2565782"/>
    <lineage>
        <taxon>Bacteria</taxon>
        <taxon>Pseudomonadati</taxon>
        <taxon>Pseudomonadota</taxon>
        <taxon>Gammaproteobacteria</taxon>
        <taxon>Lysobacterales</taxon>
        <taxon>Lysobacteraceae</taxon>
        <taxon>Luteimonas</taxon>
    </lineage>
</organism>
<dbReference type="CDD" id="cd11579">
    <property type="entry name" value="Glyco_tran_WbsX"/>
    <property type="match status" value="1"/>
</dbReference>
<evidence type="ECO:0000313" key="2">
    <source>
        <dbReference type="Proteomes" id="UP000298681"/>
    </source>
</evidence>
<dbReference type="PANTHER" id="PTHR41244:SF1">
    <property type="entry name" value="GLYCOSYLTRANSFERASE"/>
    <property type="match status" value="1"/>
</dbReference>
<gene>
    <name evidence="1" type="ORF">E4582_11105</name>
</gene>
<reference evidence="1 2" key="1">
    <citation type="submission" date="2019-01" db="EMBL/GenBank/DDBJ databases">
        <authorList>
            <person name="Zhang S."/>
        </authorList>
    </citation>
    <scope>NUCLEOTIDE SEQUENCE [LARGE SCALE GENOMIC DNA]</scope>
    <source>
        <strain evidence="1 2">1626</strain>
    </source>
</reference>
<keyword evidence="2" id="KW-1185">Reference proteome</keyword>
<dbReference type="Pfam" id="PF05045">
    <property type="entry name" value="RgpF"/>
    <property type="match status" value="1"/>
</dbReference>
<dbReference type="RefSeq" id="WP_134674896.1">
    <property type="nucleotide sequence ID" value="NZ_SPUH01000002.1"/>
</dbReference>
<sequence length="696" mass="78980">MRVRAHRGAFAVLRWVFRAMPMPEAMRDRVRQRVLSSAPALIPPPASGQWRGYDSPQRPRIHAGSRAIGYRARADAPLPDPLPARLVAFYLPQFHPIAENDAWWGAGFTEWRNVTRALPQFEGHLQPRLPGDLGFYDLRLPDTLRAQTELARAYGISAFCSYFYWFGGKTLLETPLRQWLDDRTIDFPICLCWANENWSRRWDGREQDILIGQSHSPEDDLAFIAHVSEYLRDPRYLRVDGKPVLLVYRTGLLPDPRATAERWRGWCREHGVGEIHLACVHSFERADPRSIGFDAAVEFPPNLSSPSSLTTDQCLLNPDYQGEVVDWRELAREWAGRGVPPYPLHPAVNCGWDNEPRRPGRGRTYLHASPRGYREWLEATLRNRLPRSDGADLVFVNAWNEWAEGAVLEPDLRLGHAWLEATRQALTACASPSPALTPRRVPSEHTAIVVHAWYPDVLPEILEILGDAVHMHRLVITTSPERRLAVEAVLRQRDVRAEIVEVENRGRDILPFLQVAGRLLDEGVEVVLKLHTKRSTHRNDGDVWRHELLRCLAAPDRFRAVLNAFDEDPALGAVSPEGHMQPLHYYWSANESRCLYLCRRTGISAPATDADQFIAGSMAWFRLASLRPLFDAHLHVDEFEDETGQLDGTLAHAIERIFLLVTKAAGFRVATAAECVGLPPHSDDAAYRFARRSRTG</sequence>
<evidence type="ECO:0008006" key="3">
    <source>
        <dbReference type="Google" id="ProtNLM"/>
    </source>
</evidence>